<dbReference type="Proteomes" id="UP000203504">
    <property type="component" value="Segment"/>
</dbReference>
<proteinExistence type="inferred from homology"/>
<comment type="similarity">
    <text evidence="1">Belongs to the thymidylate synthase family.</text>
</comment>
<organism evidence="6 7">
    <name type="scientific">Salmonella phage BP63</name>
    <dbReference type="NCBI Taxonomy" id="1543205"/>
    <lineage>
        <taxon>Viruses</taxon>
        <taxon>Duplodnaviria</taxon>
        <taxon>Heunggongvirae</taxon>
        <taxon>Uroviricota</taxon>
        <taxon>Caudoviricetes</taxon>
        <taxon>Rosemountvirus</taxon>
        <taxon>Rosemountvirus BP63</taxon>
    </lineage>
</organism>
<dbReference type="PANTHER" id="PTHR11548">
    <property type="entry name" value="THYMIDYLATE SYNTHASE 1"/>
    <property type="match status" value="1"/>
</dbReference>
<evidence type="ECO:0000313" key="7">
    <source>
        <dbReference type="Proteomes" id="UP000203504"/>
    </source>
</evidence>
<evidence type="ECO:0000313" key="6">
    <source>
        <dbReference type="EMBL" id="AIT13876.1"/>
    </source>
</evidence>
<dbReference type="CDD" id="cd00351">
    <property type="entry name" value="TS_Pyrimidine_HMase"/>
    <property type="match status" value="1"/>
</dbReference>
<keyword evidence="7" id="KW-1185">Reference proteome</keyword>
<evidence type="ECO:0000256" key="1">
    <source>
        <dbReference type="ARBA" id="ARBA00009972"/>
    </source>
</evidence>
<reference evidence="7" key="1">
    <citation type="submission" date="2014-08" db="EMBL/GenBank/DDBJ databases">
        <authorList>
            <person name="Mandeville R."/>
        </authorList>
    </citation>
    <scope>NUCLEOTIDE SEQUENCE [LARGE SCALE GENOMIC DNA]</scope>
</reference>
<protein>
    <recommendedName>
        <fullName evidence="2">thymidylate synthase</fullName>
        <ecNumber evidence="2">2.1.1.45</ecNumber>
    </recommendedName>
</protein>
<evidence type="ECO:0000256" key="4">
    <source>
        <dbReference type="ARBA" id="ARBA00022679"/>
    </source>
</evidence>
<evidence type="ECO:0000256" key="2">
    <source>
        <dbReference type="ARBA" id="ARBA00011947"/>
    </source>
</evidence>
<dbReference type="GeneID" id="29124433"/>
<evidence type="ECO:0000259" key="5">
    <source>
        <dbReference type="Pfam" id="PF00303"/>
    </source>
</evidence>
<dbReference type="SUPFAM" id="SSF55831">
    <property type="entry name" value="Thymidylate synthase/dCMP hydroxymethylase"/>
    <property type="match status" value="1"/>
</dbReference>
<dbReference type="GO" id="GO:0006231">
    <property type="term" value="P:dTMP biosynthetic process"/>
    <property type="evidence" value="ECO:0007669"/>
    <property type="project" value="InterPro"/>
</dbReference>
<dbReference type="Pfam" id="PF00303">
    <property type="entry name" value="Thymidylat_synt"/>
    <property type="match status" value="1"/>
</dbReference>
<dbReference type="PRINTS" id="PR00108">
    <property type="entry name" value="THYMDSNTHASE"/>
</dbReference>
<feature type="domain" description="Thymidylate synthase/dCMP hydroxymethylase" evidence="5">
    <location>
        <begin position="11"/>
        <end position="294"/>
    </location>
</feature>
<dbReference type="RefSeq" id="YP_009302974.1">
    <property type="nucleotide sequence ID" value="NC_031250.1"/>
</dbReference>
<accession>A0A140XG86</accession>
<dbReference type="InterPro" id="IPR036926">
    <property type="entry name" value="Thymidate_synth/dCMP_Mease_sf"/>
</dbReference>
<sequence length="294" mass="33395">MKTYSTVDSLYSDIISFILRKGEDVVDRTGVGTRRCFGTAFKLAFNDNKLMVPVFKPVNIKAVAAELYCFINGISNVDTLKGFGCNWWEGNLQDANKRWGTPDNRDLGPVYGVQWIKPFYKNGVLTNQLKDVIETLKVKPTDRRAYITAWNPQEMDAMALPPCYHGFQLFINNRNELELMFHMRSADVILGLPHDILLHQMLQITIAAELGTGVGDMTVTLGDYHIYQNHIDAAKIFLQRIVSNSDTTLDTNFERRPDINAIYDVSVFDFTPADVTPMVEKYKPMPNIKLQMAV</sequence>
<dbReference type="InterPro" id="IPR000398">
    <property type="entry name" value="Thymidylate_synthase"/>
</dbReference>
<dbReference type="KEGG" id="vg:29124433"/>
<dbReference type="InterPro" id="IPR023451">
    <property type="entry name" value="Thymidate_synth/dCMP_Mease_dom"/>
</dbReference>
<gene>
    <name evidence="6" type="ORF">BP63_55</name>
</gene>
<dbReference type="PANTHER" id="PTHR11548:SF1">
    <property type="entry name" value="THYMIDYLATE SYNTHASE 1"/>
    <property type="match status" value="1"/>
</dbReference>
<dbReference type="EC" id="2.1.1.45" evidence="2"/>
<dbReference type="Gene3D" id="3.30.572.10">
    <property type="entry name" value="Thymidylate synthase/dCMP hydroxymethylase domain"/>
    <property type="match status" value="1"/>
</dbReference>
<dbReference type="GO" id="GO:0032259">
    <property type="term" value="P:methylation"/>
    <property type="evidence" value="ECO:0007669"/>
    <property type="project" value="UniProtKB-KW"/>
</dbReference>
<name>A0A140XG86_9CAUD</name>
<evidence type="ECO:0000256" key="3">
    <source>
        <dbReference type="ARBA" id="ARBA00022603"/>
    </source>
</evidence>
<keyword evidence="3 6" id="KW-0489">Methyltransferase</keyword>
<dbReference type="InterPro" id="IPR045097">
    <property type="entry name" value="Thymidate_synth/dCMP_Mease"/>
</dbReference>
<dbReference type="OrthoDB" id="13491at10239"/>
<dbReference type="EMBL" id="KM366099">
    <property type="protein sequence ID" value="AIT13876.1"/>
    <property type="molecule type" value="Genomic_DNA"/>
</dbReference>
<dbReference type="GO" id="GO:0004799">
    <property type="term" value="F:thymidylate synthase activity"/>
    <property type="evidence" value="ECO:0007669"/>
    <property type="project" value="UniProtKB-EC"/>
</dbReference>
<keyword evidence="4 6" id="KW-0808">Transferase</keyword>
<dbReference type="NCBIfam" id="TIGR03284">
    <property type="entry name" value="thym_sym"/>
    <property type="match status" value="1"/>
</dbReference>